<proteinExistence type="predicted"/>
<sequence>MTLALRRGLACTFVSSSPQLRRGLASSSSSSALGARMDQELRQLFGTAGQAGALPAAAVVPAPKPKPAGKRKQFERRMPDHMLPPYAEANFRIMAFVMTRAPKLADFPRERVYRPDSIDMLFRHYYRNSRS</sequence>
<gene>
    <name evidence="2" type="ORF">CBRE1094_LOCUS36715</name>
</gene>
<evidence type="ECO:0000313" key="2">
    <source>
        <dbReference type="EMBL" id="CAD9527436.1"/>
    </source>
</evidence>
<reference evidence="2" key="1">
    <citation type="submission" date="2021-01" db="EMBL/GenBank/DDBJ databases">
        <authorList>
            <person name="Corre E."/>
            <person name="Pelletier E."/>
            <person name="Niang G."/>
            <person name="Scheremetjew M."/>
            <person name="Finn R."/>
            <person name="Kale V."/>
            <person name="Holt S."/>
            <person name="Cochrane G."/>
            <person name="Meng A."/>
            <person name="Brown T."/>
            <person name="Cohen L."/>
        </authorList>
    </citation>
    <scope>NUCLEOTIDE SEQUENCE</scope>
    <source>
        <strain evidence="2">UTEX LB 985</strain>
    </source>
</reference>
<organism evidence="2">
    <name type="scientific">Haptolina brevifila</name>
    <dbReference type="NCBI Taxonomy" id="156173"/>
    <lineage>
        <taxon>Eukaryota</taxon>
        <taxon>Haptista</taxon>
        <taxon>Haptophyta</taxon>
        <taxon>Prymnesiophyceae</taxon>
        <taxon>Prymnesiales</taxon>
        <taxon>Prymnesiaceae</taxon>
        <taxon>Haptolina</taxon>
    </lineage>
</organism>
<feature type="region of interest" description="Disordered" evidence="1">
    <location>
        <begin position="60"/>
        <end position="79"/>
    </location>
</feature>
<dbReference type="AlphaFoldDB" id="A0A7S2ITX2"/>
<protein>
    <submittedName>
        <fullName evidence="2">Uncharacterized protein</fullName>
    </submittedName>
</protein>
<accession>A0A7S2ITX2</accession>
<name>A0A7S2ITX2_9EUKA</name>
<dbReference type="EMBL" id="HBGU01067353">
    <property type="protein sequence ID" value="CAD9527436.1"/>
    <property type="molecule type" value="Transcribed_RNA"/>
</dbReference>
<evidence type="ECO:0000256" key="1">
    <source>
        <dbReference type="SAM" id="MobiDB-lite"/>
    </source>
</evidence>